<dbReference type="AlphaFoldDB" id="A0A540N732"/>
<proteinExistence type="predicted"/>
<gene>
    <name evidence="1" type="ORF">C1H46_007502</name>
</gene>
<name>A0A540N732_MALBA</name>
<dbReference type="EMBL" id="VIEB01000095">
    <property type="protein sequence ID" value="TQE06864.1"/>
    <property type="molecule type" value="Genomic_DNA"/>
</dbReference>
<evidence type="ECO:0000313" key="1">
    <source>
        <dbReference type="EMBL" id="TQE06864.1"/>
    </source>
</evidence>
<sequence>MSSPGTCIRVDGNVLGIVSSELGDVPPLGDWSSIHALKVVSNVKTQVVDYRKPVDSLLDWVLKSCGTRMVYLSEVDEHQLHPMIPEHDDGGIADQFSQLLMEVVKSMTKLLRLAYSDSSYSGPGKSCPTIMIMSHRSR</sequence>
<evidence type="ECO:0000313" key="2">
    <source>
        <dbReference type="Proteomes" id="UP000315295"/>
    </source>
</evidence>
<dbReference type="Proteomes" id="UP000315295">
    <property type="component" value="Unassembled WGS sequence"/>
</dbReference>
<comment type="caution">
    <text evidence="1">The sequence shown here is derived from an EMBL/GenBank/DDBJ whole genome shotgun (WGS) entry which is preliminary data.</text>
</comment>
<keyword evidence="2" id="KW-1185">Reference proteome</keyword>
<reference evidence="1 2" key="1">
    <citation type="journal article" date="2019" name="G3 (Bethesda)">
        <title>Sequencing of a Wild Apple (Malus baccata) Genome Unravels the Differences Between Cultivated and Wild Apple Species Regarding Disease Resistance and Cold Tolerance.</title>
        <authorList>
            <person name="Chen X."/>
        </authorList>
    </citation>
    <scope>NUCLEOTIDE SEQUENCE [LARGE SCALE GENOMIC DNA]</scope>
    <source>
        <strain evidence="2">cv. Shandingzi</strain>
        <tissue evidence="1">Leaves</tissue>
    </source>
</reference>
<organism evidence="1 2">
    <name type="scientific">Malus baccata</name>
    <name type="common">Siberian crab apple</name>
    <name type="synonym">Pyrus baccata</name>
    <dbReference type="NCBI Taxonomy" id="106549"/>
    <lineage>
        <taxon>Eukaryota</taxon>
        <taxon>Viridiplantae</taxon>
        <taxon>Streptophyta</taxon>
        <taxon>Embryophyta</taxon>
        <taxon>Tracheophyta</taxon>
        <taxon>Spermatophyta</taxon>
        <taxon>Magnoliopsida</taxon>
        <taxon>eudicotyledons</taxon>
        <taxon>Gunneridae</taxon>
        <taxon>Pentapetalae</taxon>
        <taxon>rosids</taxon>
        <taxon>fabids</taxon>
        <taxon>Rosales</taxon>
        <taxon>Rosaceae</taxon>
        <taxon>Amygdaloideae</taxon>
        <taxon>Maleae</taxon>
        <taxon>Malus</taxon>
    </lineage>
</organism>
<accession>A0A540N732</accession>
<protein>
    <submittedName>
        <fullName evidence="1">Uncharacterized protein</fullName>
    </submittedName>
</protein>